<dbReference type="InterPro" id="IPR001810">
    <property type="entry name" value="F-box_dom"/>
</dbReference>
<name>A0AAV9U5P3_9PEZI</name>
<evidence type="ECO:0000313" key="2">
    <source>
        <dbReference type="EMBL" id="KAK6334533.1"/>
    </source>
</evidence>
<dbReference type="SUPFAM" id="SSF81383">
    <property type="entry name" value="F-box domain"/>
    <property type="match status" value="1"/>
</dbReference>
<feature type="domain" description="F-box" evidence="1">
    <location>
        <begin position="1"/>
        <end position="47"/>
    </location>
</feature>
<evidence type="ECO:0000313" key="3">
    <source>
        <dbReference type="Proteomes" id="UP001373714"/>
    </source>
</evidence>
<organism evidence="2 3">
    <name type="scientific">Orbilia blumenaviensis</name>
    <dbReference type="NCBI Taxonomy" id="1796055"/>
    <lineage>
        <taxon>Eukaryota</taxon>
        <taxon>Fungi</taxon>
        <taxon>Dikarya</taxon>
        <taxon>Ascomycota</taxon>
        <taxon>Pezizomycotina</taxon>
        <taxon>Orbiliomycetes</taxon>
        <taxon>Orbiliales</taxon>
        <taxon>Orbiliaceae</taxon>
        <taxon>Orbilia</taxon>
    </lineage>
</organism>
<proteinExistence type="predicted"/>
<accession>A0AAV9U5P3</accession>
<keyword evidence="3" id="KW-1185">Reference proteome</keyword>
<dbReference type="InterPro" id="IPR036047">
    <property type="entry name" value="F-box-like_dom_sf"/>
</dbReference>
<dbReference type="EMBL" id="JAVHNS010000015">
    <property type="protein sequence ID" value="KAK6334533.1"/>
    <property type="molecule type" value="Genomic_DNA"/>
</dbReference>
<dbReference type="PROSITE" id="PS50181">
    <property type="entry name" value="FBOX"/>
    <property type="match status" value="1"/>
</dbReference>
<protein>
    <recommendedName>
        <fullName evidence="1">F-box domain-containing protein</fullName>
    </recommendedName>
</protein>
<sequence length="335" mass="37750">MSKLLELPIELHAEILQYLDWSEHFATAAACPIWASVLQTDTFRRKRYCVDFWKDSKGGDVNATVRDNFTPNVFAHSLVQRERSEAGYGGKPLYVPGWRRGHGLHQLLGNKAVLAVKQSGETRLLIGKANQTLQPGMRNSNDGDREDIRRLKSAYLKLWGRFSCYDLTDSPLLESDSQFFPDDERSPCAVLESESDLEGDADCEVSIWKSYYLTDGKTMREVAIPESHGHSSWRYLPGFRSVPETSLKGVFKKIGSGIHEDILSKDDKALECWVVFRAPPIGFSVFSVSTDDKLNPQRQIFMYVLISKETEDLPECGCMRSKLPCPMCGAGLSRP</sequence>
<dbReference type="AlphaFoldDB" id="A0AAV9U5P3"/>
<gene>
    <name evidence="2" type="ORF">TWF730_003747</name>
</gene>
<comment type="caution">
    <text evidence="2">The sequence shown here is derived from an EMBL/GenBank/DDBJ whole genome shotgun (WGS) entry which is preliminary data.</text>
</comment>
<reference evidence="2 3" key="1">
    <citation type="submission" date="2019-10" db="EMBL/GenBank/DDBJ databases">
        <authorList>
            <person name="Palmer J.M."/>
        </authorList>
    </citation>
    <scope>NUCLEOTIDE SEQUENCE [LARGE SCALE GENOMIC DNA]</scope>
    <source>
        <strain evidence="2 3">TWF730</strain>
    </source>
</reference>
<evidence type="ECO:0000259" key="1">
    <source>
        <dbReference type="PROSITE" id="PS50181"/>
    </source>
</evidence>
<dbReference type="Proteomes" id="UP001373714">
    <property type="component" value="Unassembled WGS sequence"/>
</dbReference>